<proteinExistence type="predicted"/>
<dbReference type="Proteomes" id="UP001178461">
    <property type="component" value="Chromosome Z"/>
</dbReference>
<evidence type="ECO:0000313" key="1">
    <source>
        <dbReference type="EMBL" id="CAI5794543.1"/>
    </source>
</evidence>
<dbReference type="EMBL" id="OX395140">
    <property type="protein sequence ID" value="CAI5794543.1"/>
    <property type="molecule type" value="Genomic_DNA"/>
</dbReference>
<evidence type="ECO:0000313" key="2">
    <source>
        <dbReference type="Proteomes" id="UP001178461"/>
    </source>
</evidence>
<gene>
    <name evidence="1" type="ORF">PODLI_1B025462</name>
</gene>
<organism evidence="1 2">
    <name type="scientific">Podarcis lilfordi</name>
    <name type="common">Lilford's wall lizard</name>
    <dbReference type="NCBI Taxonomy" id="74358"/>
    <lineage>
        <taxon>Eukaryota</taxon>
        <taxon>Metazoa</taxon>
        <taxon>Chordata</taxon>
        <taxon>Craniata</taxon>
        <taxon>Vertebrata</taxon>
        <taxon>Euteleostomi</taxon>
        <taxon>Lepidosauria</taxon>
        <taxon>Squamata</taxon>
        <taxon>Bifurcata</taxon>
        <taxon>Unidentata</taxon>
        <taxon>Episquamata</taxon>
        <taxon>Laterata</taxon>
        <taxon>Lacertibaenia</taxon>
        <taxon>Lacertidae</taxon>
        <taxon>Podarcis</taxon>
    </lineage>
</organism>
<dbReference type="AlphaFoldDB" id="A0AA35PQU8"/>
<sequence length="110" mass="11929">MKGEEEVEENSAAAMKNAPDGHLRCLPWFSRPDALERSPITEKQLLVMMPTEQGHHPELSTQQIGCSASGTTGLPKAAIVAQSRLHRIAAFGYDPQGHNLELSPAVSLSR</sequence>
<name>A0AA35PQU8_9SAUR</name>
<reference evidence="1" key="1">
    <citation type="submission" date="2022-12" db="EMBL/GenBank/DDBJ databases">
        <authorList>
            <person name="Alioto T."/>
            <person name="Alioto T."/>
            <person name="Gomez Garrido J."/>
        </authorList>
    </citation>
    <scope>NUCLEOTIDE SEQUENCE</scope>
</reference>
<accession>A0AA35PQU8</accession>
<protein>
    <submittedName>
        <fullName evidence="1">Uncharacterized protein</fullName>
    </submittedName>
</protein>
<keyword evidence="2" id="KW-1185">Reference proteome</keyword>